<comment type="subcellular location">
    <subcellularLocation>
        <location evidence="1">Nucleus</location>
    </subcellularLocation>
</comment>
<comment type="caution">
    <text evidence="8">The sequence shown here is derived from an EMBL/GenBank/DDBJ whole genome shotgun (WGS) entry which is preliminary data.</text>
</comment>
<reference evidence="8 9" key="1">
    <citation type="submission" date="2018-02" db="EMBL/GenBank/DDBJ databases">
        <title>Genome sequence of the basidiomycete white-rot fungus Phlebia centrifuga.</title>
        <authorList>
            <person name="Granchi Z."/>
            <person name="Peng M."/>
            <person name="de Vries R.P."/>
            <person name="Hilden K."/>
            <person name="Makela M.R."/>
            <person name="Grigoriev I."/>
            <person name="Riley R."/>
        </authorList>
    </citation>
    <scope>NUCLEOTIDE SEQUENCE [LARGE SCALE GENOMIC DNA]</scope>
    <source>
        <strain evidence="8 9">FBCC195</strain>
    </source>
</reference>
<evidence type="ECO:0000256" key="4">
    <source>
        <dbReference type="ARBA" id="ARBA00023163"/>
    </source>
</evidence>
<protein>
    <submittedName>
        <fullName evidence="8">Uncharacterized protein</fullName>
    </submittedName>
</protein>
<dbReference type="GO" id="GO:0005634">
    <property type="term" value="C:nucleus"/>
    <property type="evidence" value="ECO:0007669"/>
    <property type="project" value="UniProtKB-SubCell"/>
</dbReference>
<dbReference type="InterPro" id="IPR000232">
    <property type="entry name" value="HSF_DNA-bd"/>
</dbReference>
<dbReference type="InterPro" id="IPR036390">
    <property type="entry name" value="WH_DNA-bd_sf"/>
</dbReference>
<proteinExistence type="inferred from homology"/>
<evidence type="ECO:0000256" key="5">
    <source>
        <dbReference type="ARBA" id="ARBA00023242"/>
    </source>
</evidence>
<evidence type="ECO:0000313" key="9">
    <source>
        <dbReference type="Proteomes" id="UP000186601"/>
    </source>
</evidence>
<keyword evidence="4" id="KW-0804">Transcription</keyword>
<dbReference type="PRINTS" id="PR00056">
    <property type="entry name" value="HSFDOMAIN"/>
</dbReference>
<dbReference type="STRING" id="98765.A0A2R6S6K4"/>
<dbReference type="SMART" id="SM00415">
    <property type="entry name" value="HSF"/>
    <property type="match status" value="1"/>
</dbReference>
<dbReference type="Pfam" id="PF00447">
    <property type="entry name" value="HSF_DNA-bind"/>
    <property type="match status" value="1"/>
</dbReference>
<evidence type="ECO:0000313" key="8">
    <source>
        <dbReference type="EMBL" id="PSS37902.1"/>
    </source>
</evidence>
<evidence type="ECO:0000256" key="7">
    <source>
        <dbReference type="RuleBase" id="RU004020"/>
    </source>
</evidence>
<dbReference type="FunFam" id="1.10.10.10:FF:000027">
    <property type="entry name" value="Heat shock transcription factor 1"/>
    <property type="match status" value="1"/>
</dbReference>
<accession>A0A2R6S6K4</accession>
<dbReference type="SUPFAM" id="SSF46785">
    <property type="entry name" value="Winged helix' DNA-binding domain"/>
    <property type="match status" value="1"/>
</dbReference>
<keyword evidence="5" id="KW-0539">Nucleus</keyword>
<evidence type="ECO:0000256" key="1">
    <source>
        <dbReference type="ARBA" id="ARBA00004123"/>
    </source>
</evidence>
<keyword evidence="3" id="KW-0238">DNA-binding</keyword>
<dbReference type="PANTHER" id="PTHR10015:SF361">
    <property type="entry name" value="TRANSCRIPTION FACTOR SKN7"/>
    <property type="match status" value="1"/>
</dbReference>
<dbReference type="Proteomes" id="UP000186601">
    <property type="component" value="Unassembled WGS sequence"/>
</dbReference>
<comment type="subunit">
    <text evidence="6">Homotrimer. Homotrimerization increases the affinity of HSF1 to DNA. Interacts with transcriptional coregulator SSA1 on chromatin.</text>
</comment>
<dbReference type="Gene3D" id="1.10.10.10">
    <property type="entry name" value="Winged helix-like DNA-binding domain superfamily/Winged helix DNA-binding domain"/>
    <property type="match status" value="1"/>
</dbReference>
<dbReference type="GO" id="GO:0003700">
    <property type="term" value="F:DNA-binding transcription factor activity"/>
    <property type="evidence" value="ECO:0007669"/>
    <property type="project" value="InterPro"/>
</dbReference>
<keyword evidence="9" id="KW-1185">Reference proteome</keyword>
<dbReference type="PROSITE" id="PS00434">
    <property type="entry name" value="HSF_DOMAIN"/>
    <property type="match status" value="1"/>
</dbReference>
<name>A0A2R6S6K4_9APHY</name>
<sequence length="304" mass="33810">MPSSKLYDTRQQTHNQPPRPPPVSGSSGIDQSPDPRDIAQYPTPPTPTYSLPPFSSITAEPPIPFSTLTWPTSDDTNTRDGYLIAPATYRSHSSDKSFNCEPLQAYVGFDEGPSSASDFVKKLYRMLNDPALAHIVAWGPRGDCLVVKNAPEFTSSILPGTFKHSNLASFVRQLNKYDFHKVKSGEDTDCEERTYIFRHPDFYAGGWEALERIKRKIPVPKVNTPAAGSSSPAAMNNTIDALQEKVGQVAWRQDELTAHIRNLEANYGNVMDSIVDIQSHMIQRDMLVQSMTEYISASSSKQNQ</sequence>
<keyword evidence="2" id="KW-0805">Transcription regulation</keyword>
<comment type="similarity">
    <text evidence="7">Belongs to the HSF family.</text>
</comment>
<organism evidence="8 9">
    <name type="scientific">Hermanssonia centrifuga</name>
    <dbReference type="NCBI Taxonomy" id="98765"/>
    <lineage>
        <taxon>Eukaryota</taxon>
        <taxon>Fungi</taxon>
        <taxon>Dikarya</taxon>
        <taxon>Basidiomycota</taxon>
        <taxon>Agaricomycotina</taxon>
        <taxon>Agaricomycetes</taxon>
        <taxon>Polyporales</taxon>
        <taxon>Meruliaceae</taxon>
        <taxon>Hermanssonia</taxon>
    </lineage>
</organism>
<dbReference type="EMBL" id="MLYV02000021">
    <property type="protein sequence ID" value="PSS37902.1"/>
    <property type="molecule type" value="Genomic_DNA"/>
</dbReference>
<gene>
    <name evidence="8" type="ORF">PHLCEN_2v255</name>
</gene>
<dbReference type="InterPro" id="IPR036388">
    <property type="entry name" value="WH-like_DNA-bd_sf"/>
</dbReference>
<evidence type="ECO:0000256" key="6">
    <source>
        <dbReference type="ARBA" id="ARBA00062171"/>
    </source>
</evidence>
<dbReference type="PANTHER" id="PTHR10015">
    <property type="entry name" value="HEAT SHOCK TRANSCRIPTION FACTOR"/>
    <property type="match status" value="1"/>
</dbReference>
<evidence type="ECO:0000256" key="2">
    <source>
        <dbReference type="ARBA" id="ARBA00023015"/>
    </source>
</evidence>
<dbReference type="OrthoDB" id="60033at2759"/>
<dbReference type="AlphaFoldDB" id="A0A2R6S6K4"/>
<dbReference type="GO" id="GO:0043565">
    <property type="term" value="F:sequence-specific DNA binding"/>
    <property type="evidence" value="ECO:0007669"/>
    <property type="project" value="InterPro"/>
</dbReference>
<evidence type="ECO:0000256" key="3">
    <source>
        <dbReference type="ARBA" id="ARBA00023125"/>
    </source>
</evidence>